<proteinExistence type="predicted"/>
<name>F4Q5P8_CACFS</name>
<dbReference type="PROSITE" id="PS50035">
    <property type="entry name" value="PLD"/>
    <property type="match status" value="2"/>
</dbReference>
<evidence type="ECO:0000256" key="7">
    <source>
        <dbReference type="SAM" id="MobiDB-lite"/>
    </source>
</evidence>
<dbReference type="InterPro" id="IPR015679">
    <property type="entry name" value="PLipase_D_fam"/>
</dbReference>
<reference evidence="10" key="1">
    <citation type="journal article" date="2011" name="Genome Res.">
        <title>Phylogeny-wide analysis of social amoeba genomes highlights ancient origins for complex intercellular communication.</title>
        <authorList>
            <person name="Heidel A.J."/>
            <person name="Lawal H.M."/>
            <person name="Felder M."/>
            <person name="Schilde C."/>
            <person name="Helps N.R."/>
            <person name="Tunggal B."/>
            <person name="Rivero F."/>
            <person name="John U."/>
            <person name="Schleicher M."/>
            <person name="Eichinger L."/>
            <person name="Platzer M."/>
            <person name="Noegel A.A."/>
            <person name="Schaap P."/>
            <person name="Gloeckner G."/>
        </authorList>
    </citation>
    <scope>NUCLEOTIDE SEQUENCE [LARGE SCALE GENOMIC DNA]</scope>
    <source>
        <strain evidence="10">SH3</strain>
    </source>
</reference>
<dbReference type="EMBL" id="GL883021">
    <property type="protein sequence ID" value="EGG17307.1"/>
    <property type="molecule type" value="Genomic_DNA"/>
</dbReference>
<dbReference type="SMART" id="SM00155">
    <property type="entry name" value="PLDc"/>
    <property type="match status" value="2"/>
</dbReference>
<evidence type="ECO:0000256" key="2">
    <source>
        <dbReference type="ARBA" id="ARBA00022737"/>
    </source>
</evidence>
<feature type="region of interest" description="Disordered" evidence="7">
    <location>
        <begin position="32"/>
        <end position="83"/>
    </location>
</feature>
<evidence type="ECO:0000256" key="4">
    <source>
        <dbReference type="ARBA" id="ARBA00022963"/>
    </source>
</evidence>
<keyword evidence="6" id="KW-0175">Coiled coil</keyword>
<feature type="compositionally biased region" description="Polar residues" evidence="7">
    <location>
        <begin position="870"/>
        <end position="881"/>
    </location>
</feature>
<dbReference type="PANTHER" id="PTHR18896">
    <property type="entry name" value="PHOSPHOLIPASE D"/>
    <property type="match status" value="1"/>
</dbReference>
<evidence type="ECO:0000256" key="3">
    <source>
        <dbReference type="ARBA" id="ARBA00022801"/>
    </source>
</evidence>
<keyword evidence="4" id="KW-0442">Lipid degradation</keyword>
<feature type="compositionally biased region" description="Polar residues" evidence="7">
    <location>
        <begin position="1010"/>
        <end position="1020"/>
    </location>
</feature>
<dbReference type="STRING" id="1054147.F4Q5P8"/>
<evidence type="ECO:0000256" key="5">
    <source>
        <dbReference type="ARBA" id="ARBA00023098"/>
    </source>
</evidence>
<gene>
    <name evidence="9" type="primary">pldA</name>
    <name evidence="9" type="ORF">DFA_08300</name>
</gene>
<feature type="region of interest" description="Disordered" evidence="7">
    <location>
        <begin position="259"/>
        <end position="290"/>
    </location>
</feature>
<keyword evidence="10" id="KW-1185">Reference proteome</keyword>
<sequence>MSNVDNKEKEKEPEILQQITNFFDSLSLSLSSLGSTPTPPPVVSTTTTSSTSTTTSSNLLPPSSAAAAAAASASGGGSHHGHLQKQLSFNKLNNASSISTHGNELQGGNLTQTPSTMVRLKSMSPTSSQSQFPAFYQYAQKTLKELDENRLLLIEHLKSVKFNLATQSASNSDDDPISVYKIRMELAKRKTSLESELKQLDEMLGTKSFVEEPIDGFTNFLNMIIPDSSTTPSSTPQMSGSGIGSSFTSTDTTYNIPHQQQRSNHHIPNSIIPTSTPLDNPDPNQPRFPPRENINAKLYVDCDDYFAASALAIENATREVFITAWFLSPEVYLIRYPVLDIKYRLDNLLQRKAKQGVKIFILLWDETKIATFKGSKRAKDKLEELHNNIKVIRHPPFTPIYWSHHQKTLIVDQEIAFVGGVDFCFGRYDNWCHHLIDVNSTLWPGKDYYNPCLGEMGDIFAPNEDSIDRKKIARMPWHDIMVGVNGLAARDVALNFVLRWNHHRDDYYPPLYFNTTPLISNGSSTCQLLRSMDEWSGGGRNERSIHTAYIQAIEDANHYIYIENQNFVSTHAPGVWNQISFEIVKRIKRAIRKREVFRVIIVLPSQQDGKFQEETHIRGLMHWQYLTLIRNENSIVKTLKREFPNEDLSEYIGFYSLRTHACLEGNYVTEQIYVHSKLMVIDDRVAIVGSANINDRSLNGERDSELAFIIRDEKDMIKTRMNGKEYMASRVIYNFRLRLWKEHIGLLPHIDHPPLQTPPASSQLNMQHKLNSIHQSGSFSSSSILSSISSSLSSSPSSSSYSSTVNPNVDTNLNINQNNNNNQNIQNNNNNNQNIISNQNTSSNSLPINSPPLTINSQYRIPKQSHHRSSSFQGPSSSNKTPISSLPSSPLDSPQHSPRKANINQATEQPPSQMSYSPSSSSDPPPSSLTLSSPISQMITKEKENRVGADKNEIFEVVNVSKNIIDPENVIIEDYNSDQKEITNQKEKEKEKEKDSLIKETSFIAPLPNPTTIPSSQPPQKVQHDQPPPTTTINKVVYVSEIDSPKLQPRSLSSLYSEAIESSVVGGIDLTDPIDSSFYIGVWIATAASNTRIYDTVFAAIPKNSIKTCDEFNQCLKKPVSIDDTRLLSEVRGNLIYHPLDFLADDNIQPSFLLTDDLFQ</sequence>
<keyword evidence="3" id="KW-0378">Hydrolase</keyword>
<evidence type="ECO:0000313" key="10">
    <source>
        <dbReference type="Proteomes" id="UP000007797"/>
    </source>
</evidence>
<dbReference type="EC" id="3.1.4.4" evidence="1"/>
<dbReference type="Proteomes" id="UP000007797">
    <property type="component" value="Unassembled WGS sequence"/>
</dbReference>
<dbReference type="OrthoDB" id="14911at2759"/>
<feature type="compositionally biased region" description="Low complexity" evidence="7">
    <location>
        <begin position="43"/>
        <end position="73"/>
    </location>
</feature>
<feature type="region of interest" description="Disordered" evidence="7">
    <location>
        <begin position="793"/>
        <end position="932"/>
    </location>
</feature>
<keyword evidence="5" id="KW-0443">Lipid metabolism</keyword>
<feature type="compositionally biased region" description="Low complexity" evidence="7">
    <location>
        <begin position="910"/>
        <end position="932"/>
    </location>
</feature>
<dbReference type="GO" id="GO:0004630">
    <property type="term" value="F:phospholipase D activity"/>
    <property type="evidence" value="ECO:0007669"/>
    <property type="project" value="UniProtKB-EC"/>
</dbReference>
<dbReference type="SUPFAM" id="SSF56024">
    <property type="entry name" value="Phospholipase D/nuclease"/>
    <property type="match status" value="2"/>
</dbReference>
<feature type="coiled-coil region" evidence="6">
    <location>
        <begin position="972"/>
        <end position="1000"/>
    </location>
</feature>
<dbReference type="CDD" id="cd09141">
    <property type="entry name" value="PLDc_vPLD1_2_yPLD_like_2"/>
    <property type="match status" value="1"/>
</dbReference>
<dbReference type="GeneID" id="14869045"/>
<evidence type="ECO:0000256" key="6">
    <source>
        <dbReference type="SAM" id="Coils"/>
    </source>
</evidence>
<dbReference type="Gene3D" id="3.30.870.10">
    <property type="entry name" value="Endonuclease Chain A"/>
    <property type="match status" value="2"/>
</dbReference>
<feature type="domain" description="PLD phosphodiesterase" evidence="8">
    <location>
        <begin position="400"/>
        <end position="427"/>
    </location>
</feature>
<dbReference type="GO" id="GO:0009395">
    <property type="term" value="P:phospholipid catabolic process"/>
    <property type="evidence" value="ECO:0007669"/>
    <property type="project" value="TreeGrafter"/>
</dbReference>
<feature type="domain" description="PLD phosphodiesterase" evidence="8">
    <location>
        <begin position="670"/>
        <end position="697"/>
    </location>
</feature>
<feature type="compositionally biased region" description="Low complexity" evidence="7">
    <location>
        <begin position="793"/>
        <end position="803"/>
    </location>
</feature>
<dbReference type="CDD" id="cd09138">
    <property type="entry name" value="PLDc_vPLD1_2_yPLD_like_1"/>
    <property type="match status" value="1"/>
</dbReference>
<feature type="region of interest" description="Disordered" evidence="7">
    <location>
        <begin position="1002"/>
        <end position="1029"/>
    </location>
</feature>
<accession>F4Q5P8</accession>
<evidence type="ECO:0000313" key="9">
    <source>
        <dbReference type="EMBL" id="EGG17307.1"/>
    </source>
</evidence>
<dbReference type="KEGG" id="dfa:DFA_08300"/>
<evidence type="ECO:0000256" key="1">
    <source>
        <dbReference type="ARBA" id="ARBA00012027"/>
    </source>
</evidence>
<keyword evidence="2" id="KW-0677">Repeat</keyword>
<feature type="compositionally biased region" description="Low complexity" evidence="7">
    <location>
        <begin position="811"/>
        <end position="854"/>
    </location>
</feature>
<dbReference type="Pfam" id="PF00614">
    <property type="entry name" value="PLDc"/>
    <property type="match status" value="1"/>
</dbReference>
<dbReference type="Pfam" id="PF13091">
    <property type="entry name" value="PLDc_2"/>
    <property type="match status" value="1"/>
</dbReference>
<evidence type="ECO:0000259" key="8">
    <source>
        <dbReference type="PROSITE" id="PS50035"/>
    </source>
</evidence>
<protein>
    <recommendedName>
        <fullName evidence="1">phospholipase D</fullName>
        <ecNumber evidence="1">3.1.4.4</ecNumber>
    </recommendedName>
</protein>
<dbReference type="InterPro" id="IPR001736">
    <property type="entry name" value="PLipase_D/transphosphatidylase"/>
</dbReference>
<dbReference type="RefSeq" id="XP_004355791.1">
    <property type="nucleotide sequence ID" value="XM_004355738.1"/>
</dbReference>
<feature type="compositionally biased region" description="Low complexity" evidence="7">
    <location>
        <begin position="882"/>
        <end position="896"/>
    </location>
</feature>
<dbReference type="AlphaFoldDB" id="F4Q5P8"/>
<dbReference type="InterPro" id="IPR025202">
    <property type="entry name" value="PLD-like_dom"/>
</dbReference>
<dbReference type="PANTHER" id="PTHR18896:SF182">
    <property type="entry name" value="PHOSPHOLIPASE D A"/>
    <property type="match status" value="1"/>
</dbReference>
<dbReference type="OMA" id="LRSMDEW"/>
<organism evidence="9 10">
    <name type="scientific">Cavenderia fasciculata</name>
    <name type="common">Slime mold</name>
    <name type="synonym">Dictyostelium fasciculatum</name>
    <dbReference type="NCBI Taxonomy" id="261658"/>
    <lineage>
        <taxon>Eukaryota</taxon>
        <taxon>Amoebozoa</taxon>
        <taxon>Evosea</taxon>
        <taxon>Eumycetozoa</taxon>
        <taxon>Dictyostelia</taxon>
        <taxon>Acytosteliales</taxon>
        <taxon>Cavenderiaceae</taxon>
        <taxon>Cavenderia</taxon>
    </lineage>
</organism>